<evidence type="ECO:0000313" key="2">
    <source>
        <dbReference type="EMBL" id="ONH68374.1"/>
    </source>
</evidence>
<evidence type="ECO:0000256" key="1">
    <source>
        <dbReference type="SAM" id="MobiDB-lite"/>
    </source>
</evidence>
<accession>A0A1V2L9B1</accession>
<name>A0A1V2L9B1_CYBFA</name>
<dbReference type="VEuPathDB" id="FungiDB:BON22_1754"/>
<dbReference type="STRING" id="36022.A0A1V2L9B1"/>
<evidence type="ECO:0000313" key="3">
    <source>
        <dbReference type="Proteomes" id="UP000189513"/>
    </source>
</evidence>
<keyword evidence="3" id="KW-1185">Reference proteome</keyword>
<feature type="compositionally biased region" description="Acidic residues" evidence="1">
    <location>
        <begin position="9"/>
        <end position="24"/>
    </location>
</feature>
<gene>
    <name evidence="2" type="ORF">BON22_1754</name>
</gene>
<protein>
    <submittedName>
        <fullName evidence="2">F-box protein HRT3</fullName>
    </submittedName>
</protein>
<sequence>MSLLKIDDDTQADDDDATDQEYEDEVNGTAIKLTTTDEPDLIIPNFNKDNINNFKMGLKTRWTLELDGLVTLIRHTSDYDFIEELKIISLGDRKYHRLTWVKETIIT</sequence>
<dbReference type="EMBL" id="MPUK01000003">
    <property type="protein sequence ID" value="ONH68374.1"/>
    <property type="molecule type" value="Genomic_DNA"/>
</dbReference>
<dbReference type="Proteomes" id="UP000189513">
    <property type="component" value="Unassembled WGS sequence"/>
</dbReference>
<dbReference type="AlphaFoldDB" id="A0A1V2L9B1"/>
<organism evidence="2 3">
    <name type="scientific">Cyberlindnera fabianii</name>
    <name type="common">Yeast</name>
    <name type="synonym">Hansenula fabianii</name>
    <dbReference type="NCBI Taxonomy" id="36022"/>
    <lineage>
        <taxon>Eukaryota</taxon>
        <taxon>Fungi</taxon>
        <taxon>Dikarya</taxon>
        <taxon>Ascomycota</taxon>
        <taxon>Saccharomycotina</taxon>
        <taxon>Saccharomycetes</taxon>
        <taxon>Phaffomycetales</taxon>
        <taxon>Phaffomycetaceae</taxon>
        <taxon>Cyberlindnera</taxon>
    </lineage>
</organism>
<comment type="caution">
    <text evidence="2">The sequence shown here is derived from an EMBL/GenBank/DDBJ whole genome shotgun (WGS) entry which is preliminary data.</text>
</comment>
<reference evidence="3" key="1">
    <citation type="journal article" date="2017" name="Genome Announc.">
        <title>Genome sequences of Cyberlindnera fabianii 65, Pichia kudriavzevii 129, and Saccharomyces cerevisiae 131 isolated from fermented masau fruits in Zimbabwe.</title>
        <authorList>
            <person name="van Rijswijck I.M.H."/>
            <person name="Derks M.F.L."/>
            <person name="Abee T."/>
            <person name="de Ridder D."/>
            <person name="Smid E.J."/>
        </authorList>
    </citation>
    <scope>NUCLEOTIDE SEQUENCE [LARGE SCALE GENOMIC DNA]</scope>
    <source>
        <strain evidence="3">65</strain>
    </source>
</reference>
<feature type="region of interest" description="Disordered" evidence="1">
    <location>
        <begin position="1"/>
        <end position="24"/>
    </location>
</feature>
<proteinExistence type="predicted"/>